<dbReference type="PROSITE" id="PS51463">
    <property type="entry name" value="P_GLUCOSE_ISOMERASE_3"/>
    <property type="match status" value="1"/>
</dbReference>
<dbReference type="GO" id="GO:0006096">
    <property type="term" value="P:glycolytic process"/>
    <property type="evidence" value="ECO:0007669"/>
    <property type="project" value="UniProtKB-KW"/>
</dbReference>
<dbReference type="GO" id="GO:0051156">
    <property type="term" value="P:glucose 6-phosphate metabolic process"/>
    <property type="evidence" value="ECO:0007669"/>
    <property type="project" value="TreeGrafter"/>
</dbReference>
<evidence type="ECO:0000256" key="4">
    <source>
        <dbReference type="ARBA" id="ARBA00018388"/>
    </source>
</evidence>
<dbReference type="GO" id="GO:0005829">
    <property type="term" value="C:cytosol"/>
    <property type="evidence" value="ECO:0007669"/>
    <property type="project" value="TreeGrafter"/>
</dbReference>
<dbReference type="AlphaFoldDB" id="A0AA48L1V3"/>
<evidence type="ECO:0000256" key="1">
    <source>
        <dbReference type="ARBA" id="ARBA00004926"/>
    </source>
</evidence>
<dbReference type="InterPro" id="IPR035476">
    <property type="entry name" value="SIS_PGI_1"/>
</dbReference>
<dbReference type="GO" id="GO:0006094">
    <property type="term" value="P:gluconeogenesis"/>
    <property type="evidence" value="ECO:0007669"/>
    <property type="project" value="UniProtKB-KW"/>
</dbReference>
<dbReference type="PANTHER" id="PTHR11469">
    <property type="entry name" value="GLUCOSE-6-PHOSPHATE ISOMERASE"/>
    <property type="match status" value="1"/>
</dbReference>
<dbReference type="CDD" id="cd05016">
    <property type="entry name" value="SIS_PGI_2"/>
    <property type="match status" value="1"/>
</dbReference>
<dbReference type="EC" id="5.3.1.9" evidence="3 10"/>
<dbReference type="RefSeq" id="XP_060454853.1">
    <property type="nucleotide sequence ID" value="XM_060598018.1"/>
</dbReference>
<protein>
    <recommendedName>
        <fullName evidence="4 10">Glucose-6-phosphate isomerase</fullName>
        <ecNumber evidence="3 10">5.3.1.9</ecNumber>
    </recommendedName>
</protein>
<dbReference type="Gene3D" id="3.40.50.10490">
    <property type="entry name" value="Glucose-6-phosphate isomerase like protein, domain 1"/>
    <property type="match status" value="2"/>
</dbReference>
<dbReference type="CDD" id="cd05015">
    <property type="entry name" value="SIS_PGI_1"/>
    <property type="match status" value="1"/>
</dbReference>
<dbReference type="GO" id="GO:0004347">
    <property type="term" value="F:glucose-6-phosphate isomerase activity"/>
    <property type="evidence" value="ECO:0007669"/>
    <property type="project" value="UniProtKB-EC"/>
</dbReference>
<reference evidence="11" key="1">
    <citation type="journal article" date="2023" name="BMC Genomics">
        <title>Chromosome-level genome assemblies of Cutaneotrichosporon spp. (Trichosporonales, Basidiomycota) reveal imbalanced evolution between nucleotide sequences and chromosome synteny.</title>
        <authorList>
            <person name="Kobayashi Y."/>
            <person name="Kayamori A."/>
            <person name="Aoki K."/>
            <person name="Shiwa Y."/>
            <person name="Matsutani M."/>
            <person name="Fujita N."/>
            <person name="Sugita T."/>
            <person name="Iwasaki W."/>
            <person name="Tanaka N."/>
            <person name="Takashima M."/>
        </authorList>
    </citation>
    <scope>NUCLEOTIDE SEQUENCE</scope>
    <source>
        <strain evidence="11">HIS019</strain>
    </source>
</reference>
<organism evidence="11 12">
    <name type="scientific">Cutaneotrichosporon cavernicola</name>
    <dbReference type="NCBI Taxonomy" id="279322"/>
    <lineage>
        <taxon>Eukaryota</taxon>
        <taxon>Fungi</taxon>
        <taxon>Dikarya</taxon>
        <taxon>Basidiomycota</taxon>
        <taxon>Agaricomycotina</taxon>
        <taxon>Tremellomycetes</taxon>
        <taxon>Trichosporonales</taxon>
        <taxon>Trichosporonaceae</taxon>
        <taxon>Cutaneotrichosporon</taxon>
    </lineage>
</organism>
<dbReference type="GO" id="GO:0097367">
    <property type="term" value="F:carbohydrate derivative binding"/>
    <property type="evidence" value="ECO:0007669"/>
    <property type="project" value="InterPro"/>
</dbReference>
<dbReference type="InterPro" id="IPR023096">
    <property type="entry name" value="G6P_Isomerase_C"/>
</dbReference>
<keyword evidence="6 10" id="KW-0324">Glycolysis</keyword>
<dbReference type="HAMAP" id="MF_00473">
    <property type="entry name" value="G6P_isomerase"/>
    <property type="match status" value="1"/>
</dbReference>
<dbReference type="Gene3D" id="1.10.1390.10">
    <property type="match status" value="1"/>
</dbReference>
<evidence type="ECO:0000256" key="6">
    <source>
        <dbReference type="ARBA" id="ARBA00023152"/>
    </source>
</evidence>
<comment type="pathway">
    <text evidence="1 10">Carbohydrate degradation; glycolysis; D-glyceraldehyde 3-phosphate and glycerone phosphate from D-glucose: step 2/4.</text>
</comment>
<evidence type="ECO:0000256" key="3">
    <source>
        <dbReference type="ARBA" id="ARBA00011952"/>
    </source>
</evidence>
<dbReference type="Proteomes" id="UP001233271">
    <property type="component" value="Chromosome 2"/>
</dbReference>
<keyword evidence="5 10" id="KW-0312">Gluconeogenesis</keyword>
<evidence type="ECO:0000256" key="8">
    <source>
        <dbReference type="ARBA" id="ARBA00024178"/>
    </source>
</evidence>
<comment type="function">
    <text evidence="8">In the cytoplasm, catalyzes the conversion of glucose-6-phosphate to fructose-6-phosphate, the second step in glycolysis, and the reverse reaction during gluconeogenesis.</text>
</comment>
<dbReference type="GO" id="GO:0048029">
    <property type="term" value="F:monosaccharide binding"/>
    <property type="evidence" value="ECO:0007669"/>
    <property type="project" value="TreeGrafter"/>
</dbReference>
<accession>A0AA48L1V3</accession>
<dbReference type="PROSITE" id="PS00174">
    <property type="entry name" value="P_GLUCOSE_ISOMERASE_2"/>
    <property type="match status" value="1"/>
</dbReference>
<proteinExistence type="inferred from homology"/>
<dbReference type="FunFam" id="3.40.50.10490:FF:000004">
    <property type="entry name" value="Glucose-6-phosphate isomerase"/>
    <property type="match status" value="1"/>
</dbReference>
<evidence type="ECO:0000256" key="5">
    <source>
        <dbReference type="ARBA" id="ARBA00022432"/>
    </source>
</evidence>
<dbReference type="KEGG" id="ccac:CcaHIS019_0209490"/>
<evidence type="ECO:0000313" key="12">
    <source>
        <dbReference type="Proteomes" id="UP001233271"/>
    </source>
</evidence>
<dbReference type="PANTHER" id="PTHR11469:SF1">
    <property type="entry name" value="GLUCOSE-6-PHOSPHATE ISOMERASE"/>
    <property type="match status" value="1"/>
</dbReference>
<dbReference type="EMBL" id="AP028213">
    <property type="protein sequence ID" value="BEI89587.1"/>
    <property type="molecule type" value="Genomic_DNA"/>
</dbReference>
<dbReference type="InterPro" id="IPR001672">
    <property type="entry name" value="G6P_Isomerase"/>
</dbReference>
<dbReference type="SUPFAM" id="SSF53697">
    <property type="entry name" value="SIS domain"/>
    <property type="match status" value="1"/>
</dbReference>
<dbReference type="Pfam" id="PF00342">
    <property type="entry name" value="PGI"/>
    <property type="match status" value="1"/>
</dbReference>
<dbReference type="InterPro" id="IPR018189">
    <property type="entry name" value="Phosphoglucose_isomerase_CS"/>
</dbReference>
<dbReference type="InterPro" id="IPR035482">
    <property type="entry name" value="SIS_PGI_2"/>
</dbReference>
<evidence type="ECO:0000256" key="2">
    <source>
        <dbReference type="ARBA" id="ARBA00006604"/>
    </source>
</evidence>
<evidence type="ECO:0000256" key="9">
    <source>
        <dbReference type="ARBA" id="ARBA00029321"/>
    </source>
</evidence>
<dbReference type="FunFam" id="1.10.1390.10:FF:000001">
    <property type="entry name" value="Glucose-6-phosphate isomerase"/>
    <property type="match status" value="1"/>
</dbReference>
<evidence type="ECO:0000313" key="11">
    <source>
        <dbReference type="EMBL" id="BEI89587.1"/>
    </source>
</evidence>
<keyword evidence="12" id="KW-1185">Reference proteome</keyword>
<dbReference type="NCBIfam" id="NF001211">
    <property type="entry name" value="PRK00179.1"/>
    <property type="match status" value="1"/>
</dbReference>
<sequence>MATGKLSTDYQAWQQLEKLYQTKAPQLILKDLFAADPERFKKHSVTFKASSPDVNMLLDYSKNLVDDEVLTALFALAREASVEKFRDEMFKGDHINTSEDRAVLHIALRNPPVSEGGYDIKEEGVSEVQGVLNHMQQFSEQVRSGEWKGYTGKPMKHIVNIGIGGSDLGPVMVTEALKYYSQRNLTLHFVSNIDGTDIAEVLRACDPETTLFIVASKTFTTQETITNAETAKEWFLQTAKDPAYVAKHFVALSTNTEGVTKFGISESNMFQFWDWVGGRYSLWSAIGLSIAISIGFDNFKEVLAGAHAMDKHFAETKLEENLPVILALLGIWYNDFYGAQTQALLPYDQYLHKFADYFQQGDMESNGKSITKDGSRVDYQTGPIIWGQSGTNGQHAFYQLIHQGTKLIPCDFIAPAQTLNPIAGGKHHQILLSNYFAQPEALAFGKTEAQVIQELGAEKSKNEALVKSKIFEGNKPTNSIMFEKLTPGTLGALVALYEHKIHVQGAVWGINSYDQMGVELGKVLAKAILQQLGKESDVTGHDSSTTGLIHWYQEHRQ</sequence>
<dbReference type="GeneID" id="85493458"/>
<dbReference type="PROSITE" id="PS00765">
    <property type="entry name" value="P_GLUCOSE_ISOMERASE_1"/>
    <property type="match status" value="1"/>
</dbReference>
<keyword evidence="7 10" id="KW-0413">Isomerase</keyword>
<comment type="catalytic activity">
    <reaction evidence="9 10">
        <text>alpha-D-glucose 6-phosphate = beta-D-fructose 6-phosphate</text>
        <dbReference type="Rhea" id="RHEA:11816"/>
        <dbReference type="ChEBI" id="CHEBI:57634"/>
        <dbReference type="ChEBI" id="CHEBI:58225"/>
        <dbReference type="EC" id="5.3.1.9"/>
    </reaction>
</comment>
<dbReference type="PRINTS" id="PR00662">
    <property type="entry name" value="G6PISOMERASE"/>
</dbReference>
<name>A0AA48L1V3_9TREE</name>
<dbReference type="InterPro" id="IPR046348">
    <property type="entry name" value="SIS_dom_sf"/>
</dbReference>
<evidence type="ECO:0000256" key="7">
    <source>
        <dbReference type="ARBA" id="ARBA00023235"/>
    </source>
</evidence>
<evidence type="ECO:0000256" key="10">
    <source>
        <dbReference type="RuleBase" id="RU000612"/>
    </source>
</evidence>
<comment type="similarity">
    <text evidence="2 10">Belongs to the GPI family.</text>
</comment>
<gene>
    <name evidence="11" type="primary">PGI1</name>
    <name evidence="11" type="ORF">CcaverHIS019_0209490</name>
</gene>